<comment type="similarity">
    <text evidence="2 12">Belongs to the peptidase M48B family.</text>
</comment>
<reference evidence="15" key="1">
    <citation type="submission" date="2017-09" db="EMBL/GenBank/DDBJ databases">
        <title>Depth-based differentiation of microbial function through sediment-hosted aquifers and enrichment of novel symbionts in the deep terrestrial subsurface.</title>
        <authorList>
            <person name="Probst A.J."/>
            <person name="Ladd B."/>
            <person name="Jarett J.K."/>
            <person name="Geller-Mcgrath D.E."/>
            <person name="Sieber C.M.K."/>
            <person name="Emerson J.B."/>
            <person name="Anantharaman K."/>
            <person name="Thomas B.C."/>
            <person name="Malmstrom R."/>
            <person name="Stieglmeier M."/>
            <person name="Klingl A."/>
            <person name="Woyke T."/>
            <person name="Ryan C.M."/>
            <person name="Banfield J.F."/>
        </authorList>
    </citation>
    <scope>NUCLEOTIDE SEQUENCE [LARGE SCALE GENOMIC DNA]</scope>
</reference>
<evidence type="ECO:0000256" key="5">
    <source>
        <dbReference type="ARBA" id="ARBA00022692"/>
    </source>
</evidence>
<feature type="transmembrane region" description="Helical" evidence="12">
    <location>
        <begin position="152"/>
        <end position="175"/>
    </location>
</feature>
<dbReference type="InterPro" id="IPR022919">
    <property type="entry name" value="Pept_M48_protease_HtpX"/>
</dbReference>
<feature type="binding site" evidence="12">
    <location>
        <position position="140"/>
    </location>
    <ligand>
        <name>Zn(2+)</name>
        <dbReference type="ChEBI" id="CHEBI:29105"/>
        <note>catalytic</note>
    </ligand>
</feature>
<dbReference type="GO" id="GO:0004222">
    <property type="term" value="F:metalloendopeptidase activity"/>
    <property type="evidence" value="ECO:0007669"/>
    <property type="project" value="UniProtKB-UniRule"/>
</dbReference>
<evidence type="ECO:0000256" key="7">
    <source>
        <dbReference type="ARBA" id="ARBA00022801"/>
    </source>
</evidence>
<comment type="caution">
    <text evidence="14">The sequence shown here is derived from an EMBL/GenBank/DDBJ whole genome shotgun (WGS) entry which is preliminary data.</text>
</comment>
<keyword evidence="10 12" id="KW-0482">Metalloprotease</keyword>
<evidence type="ECO:0000256" key="9">
    <source>
        <dbReference type="ARBA" id="ARBA00022989"/>
    </source>
</evidence>
<keyword evidence="9 12" id="KW-1133">Transmembrane helix</keyword>
<dbReference type="NCBIfam" id="NF003425">
    <property type="entry name" value="PRK04897.1"/>
    <property type="match status" value="1"/>
</dbReference>
<dbReference type="CDD" id="cd07340">
    <property type="entry name" value="M48B_Htpx_like"/>
    <property type="match status" value="1"/>
</dbReference>
<name>A0A2H0V628_9BACT</name>
<evidence type="ECO:0000256" key="1">
    <source>
        <dbReference type="ARBA" id="ARBA00004651"/>
    </source>
</evidence>
<proteinExistence type="inferred from homology"/>
<evidence type="ECO:0000256" key="4">
    <source>
        <dbReference type="ARBA" id="ARBA00022670"/>
    </source>
</evidence>
<evidence type="ECO:0000256" key="8">
    <source>
        <dbReference type="ARBA" id="ARBA00022833"/>
    </source>
</evidence>
<keyword evidence="11 12" id="KW-0472">Membrane</keyword>
<accession>A0A2H0V628</accession>
<dbReference type="Pfam" id="PF01435">
    <property type="entry name" value="Peptidase_M48"/>
    <property type="match status" value="1"/>
</dbReference>
<dbReference type="EMBL" id="PFAP01000003">
    <property type="protein sequence ID" value="PIR94533.1"/>
    <property type="molecule type" value="Genomic_DNA"/>
</dbReference>
<dbReference type="InterPro" id="IPR001915">
    <property type="entry name" value="Peptidase_M48"/>
</dbReference>
<dbReference type="GO" id="GO:0005886">
    <property type="term" value="C:plasma membrane"/>
    <property type="evidence" value="ECO:0007669"/>
    <property type="project" value="UniProtKB-SubCell"/>
</dbReference>
<evidence type="ECO:0000313" key="14">
    <source>
        <dbReference type="EMBL" id="PIR94533.1"/>
    </source>
</evidence>
<feature type="binding site" evidence="12">
    <location>
        <position position="218"/>
    </location>
    <ligand>
        <name>Zn(2+)</name>
        <dbReference type="ChEBI" id="CHEBI:29105"/>
        <note>catalytic</note>
    </ligand>
</feature>
<evidence type="ECO:0000256" key="10">
    <source>
        <dbReference type="ARBA" id="ARBA00023049"/>
    </source>
</evidence>
<dbReference type="HAMAP" id="MF_00188">
    <property type="entry name" value="Pept_M48_protease_HtpX"/>
    <property type="match status" value="1"/>
</dbReference>
<keyword evidence="8 12" id="KW-0862">Zinc</keyword>
<organism evidence="14 15">
    <name type="scientific">Candidatus Falkowbacteria bacterium CG10_big_fil_rev_8_21_14_0_10_39_11</name>
    <dbReference type="NCBI Taxonomy" id="1974565"/>
    <lineage>
        <taxon>Bacteria</taxon>
        <taxon>Candidatus Falkowiibacteriota</taxon>
    </lineage>
</organism>
<dbReference type="PANTHER" id="PTHR43221">
    <property type="entry name" value="PROTEASE HTPX"/>
    <property type="match status" value="1"/>
</dbReference>
<feature type="active site" evidence="12">
    <location>
        <position position="141"/>
    </location>
</feature>
<dbReference type="GO" id="GO:0008270">
    <property type="term" value="F:zinc ion binding"/>
    <property type="evidence" value="ECO:0007669"/>
    <property type="project" value="UniProtKB-UniRule"/>
</dbReference>
<dbReference type="GO" id="GO:0006508">
    <property type="term" value="P:proteolysis"/>
    <property type="evidence" value="ECO:0007669"/>
    <property type="project" value="UniProtKB-KW"/>
</dbReference>
<feature type="transmembrane region" description="Helical" evidence="12">
    <location>
        <begin position="12"/>
        <end position="33"/>
    </location>
</feature>
<comment type="cofactor">
    <cofactor evidence="12">
        <name>Zn(2+)</name>
        <dbReference type="ChEBI" id="CHEBI:29105"/>
    </cofactor>
    <text evidence="12">Binds 1 zinc ion per subunit.</text>
</comment>
<evidence type="ECO:0000313" key="15">
    <source>
        <dbReference type="Proteomes" id="UP000229901"/>
    </source>
</evidence>
<evidence type="ECO:0000256" key="2">
    <source>
        <dbReference type="ARBA" id="ARBA00009779"/>
    </source>
</evidence>
<dbReference type="Gene3D" id="3.30.2010.10">
    <property type="entry name" value="Metalloproteases ('zincins'), catalytic domain"/>
    <property type="match status" value="1"/>
</dbReference>
<dbReference type="InterPro" id="IPR050083">
    <property type="entry name" value="HtpX_protease"/>
</dbReference>
<keyword evidence="3 12" id="KW-1003">Cell membrane</keyword>
<evidence type="ECO:0000256" key="3">
    <source>
        <dbReference type="ARBA" id="ARBA00022475"/>
    </source>
</evidence>
<evidence type="ECO:0000256" key="6">
    <source>
        <dbReference type="ARBA" id="ARBA00022723"/>
    </source>
</evidence>
<feature type="transmembrane region" description="Helical" evidence="12">
    <location>
        <begin position="39"/>
        <end position="56"/>
    </location>
</feature>
<feature type="transmembrane region" description="Helical" evidence="12">
    <location>
        <begin position="187"/>
        <end position="209"/>
    </location>
</feature>
<sequence>MYKEIDSNKRKSALLIIVFIAFVFIIGYFFYQFGYGEGALIIAAIIAFSMAMVSYFSGDKIALSTAGAKEITKADNQYVWNMVENLCITAGTPMPKVYIINDEAPNAFATGRDPEHASIAVTTGIVARLQNEELEGVIAHELGHVKNYDIRLMMVVIVLVGFIALLSDILLRMSFFGGRSRDNKGNAGAIIMIVGLILMILSPVIAKIIQLAISRKREYLADASGALLTRYPEGLASALEKISTYHQPMKQANSATAHLYIASPFFGKESKMKRLFSTHPPIADRVKKLREMGR</sequence>
<evidence type="ECO:0000259" key="13">
    <source>
        <dbReference type="Pfam" id="PF01435"/>
    </source>
</evidence>
<feature type="domain" description="Peptidase M48" evidence="13">
    <location>
        <begin position="74"/>
        <end position="292"/>
    </location>
</feature>
<keyword evidence="6 12" id="KW-0479">Metal-binding</keyword>
<dbReference type="AlphaFoldDB" id="A0A2H0V628"/>
<keyword evidence="7 12" id="KW-0378">Hydrolase</keyword>
<feature type="binding site" evidence="12">
    <location>
        <position position="144"/>
    </location>
    <ligand>
        <name>Zn(2+)</name>
        <dbReference type="ChEBI" id="CHEBI:29105"/>
        <note>catalytic</note>
    </ligand>
</feature>
<keyword evidence="4 12" id="KW-0645">Protease</keyword>
<gene>
    <name evidence="12" type="primary">htpX</name>
    <name evidence="14" type="ORF">COT97_00615</name>
</gene>
<comment type="subcellular location">
    <subcellularLocation>
        <location evidence="1 12">Cell membrane</location>
        <topology evidence="1 12">Multi-pass membrane protein</topology>
    </subcellularLocation>
</comment>
<dbReference type="EC" id="3.4.24.-" evidence="12"/>
<dbReference type="Proteomes" id="UP000229901">
    <property type="component" value="Unassembled WGS sequence"/>
</dbReference>
<dbReference type="PANTHER" id="PTHR43221:SF1">
    <property type="entry name" value="PROTEASE HTPX"/>
    <property type="match status" value="1"/>
</dbReference>
<evidence type="ECO:0000256" key="12">
    <source>
        <dbReference type="HAMAP-Rule" id="MF_00188"/>
    </source>
</evidence>
<keyword evidence="5 12" id="KW-0812">Transmembrane</keyword>
<protein>
    <recommendedName>
        <fullName evidence="12">Protease HtpX homolog</fullName>
        <ecNumber evidence="12">3.4.24.-</ecNumber>
    </recommendedName>
</protein>
<evidence type="ECO:0000256" key="11">
    <source>
        <dbReference type="ARBA" id="ARBA00023136"/>
    </source>
</evidence>